<dbReference type="InterPro" id="IPR042244">
    <property type="entry name" value="HypD_2_sf"/>
</dbReference>
<evidence type="ECO:0000256" key="3">
    <source>
        <dbReference type="ARBA" id="ARBA00023004"/>
    </source>
</evidence>
<dbReference type="HOGENOM" id="CLU_048562_1_0_3"/>
<sequence>MKFVDEYRDAQLAQQYADAIASIATRPWSIMEICGGQTHSIVKFGIDTLLPKTITLIHGPGCPVCVTSAEIIDEAIALAALPNVIFCSFGDMLRVPGSAISDAASTPSDLLTVKALGGDVRMVYSPLDALKIAQNNPDKQVVFFAVGFETTAPATAMAVYQAQQQGVTNFSLLVSHVLVPPAMEAILSSPTCQVQGFLAAGHVCTVMGYREYEAIAPKYRVPIVVTGFEPIDILQGIYLCIKQLEEGTAEVENQYARSVRRQGNEAAQHLIQDVFEVVPRCWRGLGEISQSGLGLREHYAAFDVHNKGLLPISPFPHPPISSECLSGLILQGIRKPHDCPAFGTRCTPEHPLGAPMVSSEGACAAYYRYRQLFTKQWTRLDS</sequence>
<gene>
    <name evidence="4" type="ORF">Osc7112_1451</name>
</gene>
<comment type="similarity">
    <text evidence="1">Belongs to the HypD family.</text>
</comment>
<reference evidence="4 5" key="1">
    <citation type="submission" date="2012-05" db="EMBL/GenBank/DDBJ databases">
        <title>Finished chromosome of genome of Oscillatoria sp. PCC 7112.</title>
        <authorList>
            <consortium name="US DOE Joint Genome Institute"/>
            <person name="Gugger M."/>
            <person name="Coursin T."/>
            <person name="Rippka R."/>
            <person name="Tandeau De Marsac N."/>
            <person name="Huntemann M."/>
            <person name="Wei C.-L."/>
            <person name="Han J."/>
            <person name="Detter J.C."/>
            <person name="Han C."/>
            <person name="Tapia R."/>
            <person name="Davenport K."/>
            <person name="Daligault H."/>
            <person name="Erkkila T."/>
            <person name="Gu W."/>
            <person name="Munk A.C.C."/>
            <person name="Teshima H."/>
            <person name="Xu Y."/>
            <person name="Chain P."/>
            <person name="Chen A."/>
            <person name="Krypides N."/>
            <person name="Mavromatis K."/>
            <person name="Markowitz V."/>
            <person name="Szeto E."/>
            <person name="Ivanova N."/>
            <person name="Mikhailova N."/>
            <person name="Ovchinnikova G."/>
            <person name="Pagani I."/>
            <person name="Pati A."/>
            <person name="Goodwin L."/>
            <person name="Peters L."/>
            <person name="Pitluck S."/>
            <person name="Woyke T."/>
            <person name="Kerfeld C."/>
        </authorList>
    </citation>
    <scope>NUCLEOTIDE SEQUENCE [LARGE SCALE GENOMIC DNA]</scope>
    <source>
        <strain evidence="4 5">PCC 7112</strain>
    </source>
</reference>
<keyword evidence="3" id="KW-0408">Iron</keyword>
<dbReference type="GO" id="GO:0051539">
    <property type="term" value="F:4 iron, 4 sulfur cluster binding"/>
    <property type="evidence" value="ECO:0007669"/>
    <property type="project" value="TreeGrafter"/>
</dbReference>
<dbReference type="Gene3D" id="3.40.50.11750">
    <property type="entry name" value="HypD, alpha/beta domain 1"/>
    <property type="match status" value="2"/>
</dbReference>
<evidence type="ECO:0000256" key="1">
    <source>
        <dbReference type="ARBA" id="ARBA00007888"/>
    </source>
</evidence>
<keyword evidence="5" id="KW-1185">Reference proteome</keyword>
<dbReference type="InterPro" id="IPR042243">
    <property type="entry name" value="HypD_1"/>
</dbReference>
<keyword evidence="2" id="KW-0479">Metal-binding</keyword>
<dbReference type="NCBIfam" id="TIGR00075">
    <property type="entry name" value="hypD"/>
    <property type="match status" value="1"/>
</dbReference>
<dbReference type="PIRSF" id="PIRSF005622">
    <property type="entry name" value="Hydrgn_mat_hypD"/>
    <property type="match status" value="1"/>
</dbReference>
<name>K9VFE9_9CYAN</name>
<protein>
    <submittedName>
        <fullName evidence="4">Hydrogenase maturation protein HypD</fullName>
    </submittedName>
</protein>
<dbReference type="GO" id="GO:0070025">
    <property type="term" value="F:carbon monoxide binding"/>
    <property type="evidence" value="ECO:0007669"/>
    <property type="project" value="TreeGrafter"/>
</dbReference>
<dbReference type="RefSeq" id="WP_015175296.1">
    <property type="nucleotide sequence ID" value="NC_019729.1"/>
</dbReference>
<evidence type="ECO:0000256" key="2">
    <source>
        <dbReference type="ARBA" id="ARBA00022723"/>
    </source>
</evidence>
<dbReference type="OrthoDB" id="9770424at2"/>
<dbReference type="Gene3D" id="6.10.20.100">
    <property type="match status" value="1"/>
</dbReference>
<dbReference type="EMBL" id="CP003614">
    <property type="protein sequence ID" value="AFZ05975.1"/>
    <property type="molecule type" value="Genomic_DNA"/>
</dbReference>
<dbReference type="GO" id="GO:0005506">
    <property type="term" value="F:iron ion binding"/>
    <property type="evidence" value="ECO:0007669"/>
    <property type="project" value="TreeGrafter"/>
</dbReference>
<evidence type="ECO:0000313" key="5">
    <source>
        <dbReference type="Proteomes" id="UP000010478"/>
    </source>
</evidence>
<dbReference type="Pfam" id="PF01924">
    <property type="entry name" value="HypD"/>
    <property type="match status" value="1"/>
</dbReference>
<evidence type="ECO:0000313" key="4">
    <source>
        <dbReference type="EMBL" id="AFZ05975.1"/>
    </source>
</evidence>
<dbReference type="PATRIC" id="fig|179408.3.peg.1754"/>
<accession>K9VFE9</accession>
<dbReference type="KEGG" id="oni:Osc7112_1451"/>
<dbReference type="AlphaFoldDB" id="K9VFE9"/>
<dbReference type="eggNOG" id="COG0409">
    <property type="taxonomic scope" value="Bacteria"/>
</dbReference>
<dbReference type="STRING" id="179408.Osc7112_1451"/>
<dbReference type="Proteomes" id="UP000010478">
    <property type="component" value="Chromosome"/>
</dbReference>
<dbReference type="InterPro" id="IPR002780">
    <property type="entry name" value="Hyd_form_HypD"/>
</dbReference>
<dbReference type="GO" id="GO:0051604">
    <property type="term" value="P:protein maturation"/>
    <property type="evidence" value="ECO:0007669"/>
    <property type="project" value="TreeGrafter"/>
</dbReference>
<proteinExistence type="inferred from homology"/>
<organism evidence="4 5">
    <name type="scientific">Phormidium nigroviride PCC 7112</name>
    <dbReference type="NCBI Taxonomy" id="179408"/>
    <lineage>
        <taxon>Bacteria</taxon>
        <taxon>Bacillati</taxon>
        <taxon>Cyanobacteriota</taxon>
        <taxon>Cyanophyceae</taxon>
        <taxon>Oscillatoriophycideae</taxon>
        <taxon>Oscillatoriales</taxon>
        <taxon>Oscillatoriaceae</taxon>
        <taxon>Phormidium</taxon>
    </lineage>
</organism>
<dbReference type="PANTHER" id="PTHR30149">
    <property type="entry name" value="HYDROGENASE PROTEIN ASSEMBLY PROTEIN HYPD"/>
    <property type="match status" value="1"/>
</dbReference>
<dbReference type="PANTHER" id="PTHR30149:SF0">
    <property type="entry name" value="HYDROGENASE MATURATION FACTOR HYPD"/>
    <property type="match status" value="1"/>
</dbReference>